<sequence>MNINQILNQAEQAHQSGQLEQASTLYQSIVNQQTSIDALYGLATVKMQQQDFASALPLFERALAIEPSALDISFNYILCLKHVNLIDKATELLARVIQSIPSNSDFIAPYAQLAFSLNAYKHTIAIIERNTQETPQLAILLVQSHMALGDWTNAITRLNQLKKQFPNNYEVLNNLAICYGKTLNFSLAIPLFEQLIMLKPDNDNYIRMADLYLLAQQKENAEFALNKVSSDMANNIQVLILRCKLARLNHNKEQALAFASRILEISSNASIAWQVVGEFGDDKQQSLLVEQLSSLIDTSNETSFESRQNLYTLGKAYEKRQQFKNAFQAFIKANESQRKELIDAQKQYSPSVVQQEYEQLKAFKYVEKSQLETTNNVFIVGMPRSGTTLVNRLLSQNPGAISVNESNGISATFEQLLQHMPQAEVGNYLKANANELVENYQKFIGIDNNIVIDKMPHNFRFVGAILATFPAAKIIQMRRAPQDLALSIYCQQFNDYHSYACDLPSIAHAVAEANKLMDYWKKVFPKQVYDLDYQNLVEAPTEQAKLLFDFLNLPWQQEYLNFYKQAVPSFTFSEVQVRKPINRSKIGFSTNYSLQLKPFTEAYNKLST</sequence>
<dbReference type="AlphaFoldDB" id="A0A7Y0LF52"/>
<dbReference type="Pfam" id="PF14559">
    <property type="entry name" value="TPR_19"/>
    <property type="match status" value="1"/>
</dbReference>
<dbReference type="PROSITE" id="PS50005">
    <property type="entry name" value="TPR"/>
    <property type="match status" value="2"/>
</dbReference>
<reference evidence="3 4" key="1">
    <citation type="submission" date="2020-04" db="EMBL/GenBank/DDBJ databases">
        <title>Thalassotalea sp. M1531, isolated from the surface of marine red alga.</title>
        <authorList>
            <person name="Pang L."/>
            <person name="Lu D.-C."/>
        </authorList>
    </citation>
    <scope>NUCLEOTIDE SEQUENCE [LARGE SCALE GENOMIC DNA]</scope>
    <source>
        <strain evidence="3 4">M1531</strain>
    </source>
</reference>
<dbReference type="InterPro" id="IPR011990">
    <property type="entry name" value="TPR-like_helical_dom_sf"/>
</dbReference>
<evidence type="ECO:0000256" key="2">
    <source>
        <dbReference type="PROSITE-ProRule" id="PRU00339"/>
    </source>
</evidence>
<dbReference type="Pfam" id="PF13174">
    <property type="entry name" value="TPR_6"/>
    <property type="match status" value="1"/>
</dbReference>
<dbReference type="InterPro" id="IPR027417">
    <property type="entry name" value="P-loop_NTPase"/>
</dbReference>
<dbReference type="InterPro" id="IPR019734">
    <property type="entry name" value="TPR_rpt"/>
</dbReference>
<gene>
    <name evidence="3" type="ORF">HII17_17615</name>
</gene>
<organism evidence="3 4">
    <name type="scientific">Thalassotalea algicola</name>
    <dbReference type="NCBI Taxonomy" id="2716224"/>
    <lineage>
        <taxon>Bacteria</taxon>
        <taxon>Pseudomonadati</taxon>
        <taxon>Pseudomonadota</taxon>
        <taxon>Gammaproteobacteria</taxon>
        <taxon>Alteromonadales</taxon>
        <taxon>Colwelliaceae</taxon>
        <taxon>Thalassotalea</taxon>
    </lineage>
</organism>
<feature type="repeat" description="TPR" evidence="2">
    <location>
        <begin position="36"/>
        <end position="69"/>
    </location>
</feature>
<dbReference type="EMBL" id="JABBXH010000008">
    <property type="protein sequence ID" value="NMP33369.1"/>
    <property type="molecule type" value="Genomic_DNA"/>
</dbReference>
<feature type="repeat" description="TPR" evidence="2">
    <location>
        <begin position="169"/>
        <end position="202"/>
    </location>
</feature>
<dbReference type="SUPFAM" id="SSF48452">
    <property type="entry name" value="TPR-like"/>
    <property type="match status" value="2"/>
</dbReference>
<dbReference type="Gene3D" id="1.25.40.10">
    <property type="entry name" value="Tetratricopeptide repeat domain"/>
    <property type="match status" value="2"/>
</dbReference>
<dbReference type="PANTHER" id="PTHR12788:SF10">
    <property type="entry name" value="PROTEIN-TYROSINE SULFOTRANSFERASE"/>
    <property type="match status" value="1"/>
</dbReference>
<keyword evidence="1" id="KW-0808">Transferase</keyword>
<evidence type="ECO:0000313" key="3">
    <source>
        <dbReference type="EMBL" id="NMP33369.1"/>
    </source>
</evidence>
<keyword evidence="2" id="KW-0802">TPR repeat</keyword>
<dbReference type="InterPro" id="IPR026634">
    <property type="entry name" value="TPST-like"/>
</dbReference>
<keyword evidence="4" id="KW-1185">Reference proteome</keyword>
<accession>A0A7Y0LF52</accession>
<dbReference type="GO" id="GO:0008476">
    <property type="term" value="F:protein-tyrosine sulfotransferase activity"/>
    <property type="evidence" value="ECO:0007669"/>
    <property type="project" value="InterPro"/>
</dbReference>
<dbReference type="SMART" id="SM00028">
    <property type="entry name" value="TPR"/>
    <property type="match status" value="5"/>
</dbReference>
<dbReference type="PANTHER" id="PTHR12788">
    <property type="entry name" value="PROTEIN-TYROSINE SULFOTRANSFERASE 2"/>
    <property type="match status" value="1"/>
</dbReference>
<name>A0A7Y0LF52_9GAMM</name>
<evidence type="ECO:0000256" key="1">
    <source>
        <dbReference type="ARBA" id="ARBA00022679"/>
    </source>
</evidence>
<dbReference type="SUPFAM" id="SSF52540">
    <property type="entry name" value="P-loop containing nucleoside triphosphate hydrolases"/>
    <property type="match status" value="1"/>
</dbReference>
<dbReference type="RefSeq" id="WP_169076691.1">
    <property type="nucleotide sequence ID" value="NZ_JABBXH010000008.1"/>
</dbReference>
<protein>
    <submittedName>
        <fullName evidence="3">Tetratricopeptide repeat protein</fullName>
    </submittedName>
</protein>
<proteinExistence type="predicted"/>
<comment type="caution">
    <text evidence="3">The sequence shown here is derived from an EMBL/GenBank/DDBJ whole genome shotgun (WGS) entry which is preliminary data.</text>
</comment>
<evidence type="ECO:0000313" key="4">
    <source>
        <dbReference type="Proteomes" id="UP000568664"/>
    </source>
</evidence>
<dbReference type="Proteomes" id="UP000568664">
    <property type="component" value="Unassembled WGS sequence"/>
</dbReference>
<dbReference type="Pfam" id="PF13469">
    <property type="entry name" value="Sulfotransfer_3"/>
    <property type="match status" value="1"/>
</dbReference>
<dbReference type="Gene3D" id="3.40.50.300">
    <property type="entry name" value="P-loop containing nucleotide triphosphate hydrolases"/>
    <property type="match status" value="1"/>
</dbReference>